<feature type="domain" description="ABC3 transporter permease C-terminal" evidence="12">
    <location>
        <begin position="174"/>
        <end position="294"/>
    </location>
</feature>
<name>A0ABR7IMP6_9CLOT</name>
<dbReference type="InterPro" id="IPR040690">
    <property type="entry name" value="FtsX_ECD"/>
</dbReference>
<keyword evidence="15" id="KW-1185">Reference proteome</keyword>
<evidence type="ECO:0000313" key="14">
    <source>
        <dbReference type="EMBL" id="MBC5786421.1"/>
    </source>
</evidence>
<dbReference type="PANTHER" id="PTHR47755:SF1">
    <property type="entry name" value="CELL DIVISION PROTEIN FTSX"/>
    <property type="match status" value="1"/>
</dbReference>
<keyword evidence="7 11" id="KW-1133">Transmembrane helix</keyword>
<protein>
    <recommendedName>
        <fullName evidence="3 10">Cell division protein FtsX</fullName>
    </recommendedName>
</protein>
<dbReference type="PROSITE" id="PS51257">
    <property type="entry name" value="PROKAR_LIPOPROTEIN"/>
    <property type="match status" value="1"/>
</dbReference>
<dbReference type="InterPro" id="IPR003838">
    <property type="entry name" value="ABC3_permease_C"/>
</dbReference>
<feature type="domain" description="FtsX extracellular" evidence="13">
    <location>
        <begin position="60"/>
        <end position="144"/>
    </location>
</feature>
<evidence type="ECO:0000256" key="6">
    <source>
        <dbReference type="ARBA" id="ARBA00022692"/>
    </source>
</evidence>
<evidence type="ECO:0000256" key="4">
    <source>
        <dbReference type="ARBA" id="ARBA00022475"/>
    </source>
</evidence>
<keyword evidence="4 10" id="KW-1003">Cell membrane</keyword>
<reference evidence="14 15" key="1">
    <citation type="submission" date="2020-08" db="EMBL/GenBank/DDBJ databases">
        <title>Genome public.</title>
        <authorList>
            <person name="Liu C."/>
            <person name="Sun Q."/>
        </authorList>
    </citation>
    <scope>NUCLEOTIDE SEQUENCE [LARGE SCALE GENOMIC DNA]</scope>
    <source>
        <strain evidence="14 15">NSJ-27</strain>
    </source>
</reference>
<dbReference type="InterPro" id="IPR004513">
    <property type="entry name" value="FtsX"/>
</dbReference>
<comment type="subcellular location">
    <subcellularLocation>
        <location evidence="1">Cell membrane</location>
        <topology evidence="1">Multi-pass membrane protein</topology>
    </subcellularLocation>
</comment>
<evidence type="ECO:0000256" key="11">
    <source>
        <dbReference type="SAM" id="Phobius"/>
    </source>
</evidence>
<organism evidence="14 15">
    <name type="scientific">Clostridium facile</name>
    <dbReference type="NCBI Taxonomy" id="2763035"/>
    <lineage>
        <taxon>Bacteria</taxon>
        <taxon>Bacillati</taxon>
        <taxon>Bacillota</taxon>
        <taxon>Clostridia</taxon>
        <taxon>Eubacteriales</taxon>
        <taxon>Clostridiaceae</taxon>
        <taxon>Clostridium</taxon>
    </lineage>
</organism>
<evidence type="ECO:0000256" key="1">
    <source>
        <dbReference type="ARBA" id="ARBA00004651"/>
    </source>
</evidence>
<sequence>MRGSSIKYLAKEGIRNVWINRLMSFASIGVLTACLMLVGLAVLLTANMDSMIGFVEEQSTIEIFLKDDATQEDVDQLTNELDSLEFVESTTYISKEQALRDYADRLNNKELYDSIVNDNFLPASLRVSVSDLTHMEDITKLAEQSPAYDSYKIPTNVAKTITDLKQTVTWFGVVIVAALVVVSLVIISNTIRATVFARRKEIGIMKQVGATNNFIRVPFLFEGICLGIVSAIVAFLLIWGGYEAIIHIIKDNSSAFLQSMYDSIIPFGNIGWKIAIAFFLAGCATGALGSVISLRTHLKV</sequence>
<accession>A0ABR7IMP6</accession>
<dbReference type="PIRSF" id="PIRSF003097">
    <property type="entry name" value="FtsX"/>
    <property type="match status" value="1"/>
</dbReference>
<feature type="transmembrane region" description="Helical" evidence="11">
    <location>
        <begin position="270"/>
        <end position="294"/>
    </location>
</feature>
<dbReference type="InterPro" id="IPR058204">
    <property type="entry name" value="FtsX_firmicutes-type"/>
</dbReference>
<dbReference type="NCBIfam" id="NF038347">
    <property type="entry name" value="FtsX_Gpos"/>
    <property type="match status" value="1"/>
</dbReference>
<evidence type="ECO:0000256" key="9">
    <source>
        <dbReference type="ARBA" id="ARBA00023306"/>
    </source>
</evidence>
<feature type="transmembrane region" description="Helical" evidence="11">
    <location>
        <begin position="217"/>
        <end position="242"/>
    </location>
</feature>
<evidence type="ECO:0000256" key="3">
    <source>
        <dbReference type="ARBA" id="ARBA00021907"/>
    </source>
</evidence>
<keyword evidence="9 10" id="KW-0131">Cell cycle</keyword>
<gene>
    <name evidence="14" type="ORF">H8Z77_00050</name>
</gene>
<dbReference type="EMBL" id="JACOQK010000001">
    <property type="protein sequence ID" value="MBC5786421.1"/>
    <property type="molecule type" value="Genomic_DNA"/>
</dbReference>
<comment type="function">
    <text evidence="10">Part of the ABC transporter FtsEX involved in asymmetric cellular division facilitating the initiation of sporulation.</text>
</comment>
<keyword evidence="5 10" id="KW-0132">Cell division</keyword>
<dbReference type="Gene3D" id="3.30.70.3040">
    <property type="match status" value="1"/>
</dbReference>
<keyword evidence="6 11" id="KW-0812">Transmembrane</keyword>
<dbReference type="Pfam" id="PF02687">
    <property type="entry name" value="FtsX"/>
    <property type="match status" value="1"/>
</dbReference>
<keyword evidence="8 10" id="KW-0472">Membrane</keyword>
<dbReference type="Pfam" id="PF18075">
    <property type="entry name" value="FtsX_ECD"/>
    <property type="match status" value="1"/>
</dbReference>
<evidence type="ECO:0000256" key="10">
    <source>
        <dbReference type="PIRNR" id="PIRNR003097"/>
    </source>
</evidence>
<feature type="transmembrane region" description="Helical" evidence="11">
    <location>
        <begin position="21"/>
        <end position="44"/>
    </location>
</feature>
<dbReference type="RefSeq" id="WP_069988056.1">
    <property type="nucleotide sequence ID" value="NZ_JACOQK010000001.1"/>
</dbReference>
<evidence type="ECO:0000313" key="15">
    <source>
        <dbReference type="Proteomes" id="UP000649151"/>
    </source>
</evidence>
<evidence type="ECO:0000256" key="5">
    <source>
        <dbReference type="ARBA" id="ARBA00022618"/>
    </source>
</evidence>
<proteinExistence type="inferred from homology"/>
<evidence type="ECO:0000256" key="8">
    <source>
        <dbReference type="ARBA" id="ARBA00023136"/>
    </source>
</evidence>
<comment type="caution">
    <text evidence="14">The sequence shown here is derived from an EMBL/GenBank/DDBJ whole genome shotgun (WGS) entry which is preliminary data.</text>
</comment>
<evidence type="ECO:0000259" key="12">
    <source>
        <dbReference type="Pfam" id="PF02687"/>
    </source>
</evidence>
<evidence type="ECO:0000256" key="7">
    <source>
        <dbReference type="ARBA" id="ARBA00022989"/>
    </source>
</evidence>
<evidence type="ECO:0000259" key="13">
    <source>
        <dbReference type="Pfam" id="PF18075"/>
    </source>
</evidence>
<feature type="transmembrane region" description="Helical" evidence="11">
    <location>
        <begin position="170"/>
        <end position="196"/>
    </location>
</feature>
<evidence type="ECO:0000256" key="2">
    <source>
        <dbReference type="ARBA" id="ARBA00007379"/>
    </source>
</evidence>
<dbReference type="Proteomes" id="UP000649151">
    <property type="component" value="Unassembled WGS sequence"/>
</dbReference>
<dbReference type="PANTHER" id="PTHR47755">
    <property type="entry name" value="CELL DIVISION PROTEIN FTSX"/>
    <property type="match status" value="1"/>
</dbReference>
<comment type="similarity">
    <text evidence="2 10">Belongs to the ABC-4 integral membrane protein family. FtsX subfamily.</text>
</comment>